<dbReference type="AlphaFoldDB" id="A0A060SNP2"/>
<evidence type="ECO:0000313" key="2">
    <source>
        <dbReference type="EMBL" id="CDO74068.1"/>
    </source>
</evidence>
<dbReference type="OMA" id="ESPTWDI"/>
<feature type="compositionally biased region" description="Basic and acidic residues" evidence="1">
    <location>
        <begin position="465"/>
        <end position="477"/>
    </location>
</feature>
<feature type="region of interest" description="Disordered" evidence="1">
    <location>
        <begin position="241"/>
        <end position="272"/>
    </location>
</feature>
<reference evidence="2" key="1">
    <citation type="submission" date="2014-01" db="EMBL/GenBank/DDBJ databases">
        <title>The genome of the white-rot fungus Pycnoporus cinnabarinus: a basidiomycete model with a versatile arsenal for lignocellulosic biomass breakdown.</title>
        <authorList>
            <person name="Levasseur A."/>
            <person name="Lomascolo A."/>
            <person name="Ruiz-Duenas F.J."/>
            <person name="Uzan E."/>
            <person name="Piumi F."/>
            <person name="Kues U."/>
            <person name="Ram A.F.J."/>
            <person name="Murat C."/>
            <person name="Haon M."/>
            <person name="Benoit I."/>
            <person name="Arfi Y."/>
            <person name="Chevret D."/>
            <person name="Drula E."/>
            <person name="Kwon M.J."/>
            <person name="Gouret P."/>
            <person name="Lesage-Meessen L."/>
            <person name="Lombard V."/>
            <person name="Mariette J."/>
            <person name="Noirot C."/>
            <person name="Park J."/>
            <person name="Patyshakuliyeva A."/>
            <person name="Wieneger R.A.B."/>
            <person name="Wosten H.A.B."/>
            <person name="Martin F."/>
            <person name="Coutinho P.M."/>
            <person name="de Vries R."/>
            <person name="Martinez A.T."/>
            <person name="Klopp C."/>
            <person name="Pontarotti P."/>
            <person name="Henrissat B."/>
            <person name="Record E."/>
        </authorList>
    </citation>
    <scope>NUCLEOTIDE SEQUENCE [LARGE SCALE GENOMIC DNA]</scope>
    <source>
        <strain evidence="2">BRFM137</strain>
    </source>
</reference>
<dbReference type="EMBL" id="CCBP010000125">
    <property type="protein sequence ID" value="CDO74068.1"/>
    <property type="molecule type" value="Genomic_DNA"/>
</dbReference>
<dbReference type="OrthoDB" id="2537141at2759"/>
<feature type="compositionally biased region" description="Basic residues" evidence="1">
    <location>
        <begin position="433"/>
        <end position="447"/>
    </location>
</feature>
<gene>
    <name evidence="2" type="ORF">BN946_scf185043.g118</name>
</gene>
<name>A0A060SNP2_PYCCI</name>
<comment type="caution">
    <text evidence="2">The sequence shown here is derived from an EMBL/GenBank/DDBJ whole genome shotgun (WGS) entry which is preliminary data.</text>
</comment>
<protein>
    <submittedName>
        <fullName evidence="2">Uncharacterized protein</fullName>
    </submittedName>
</protein>
<sequence>MRPTGSMSDTDVEEEPTQVNKASKSKKAKGLNMPAGLALMHGFSATNVGKNRLTIRNVPHTGVFSKGKASVKTAVKKGKHARSTPASNVFSEERFLSKSGGEARTFSDNEVSDDEQGKATEGRLSVFEEDLATRKRSCQNDSVQRKRTRSVTDPPLPGDDALKSQRSENISSRPKKRARAERMASPIWDIELASGGLPSDSSDQHQPIATEVTRASGTIIVDTRRDGVKWAAVEPAVANLEPGADADSKSSQDVPTNASSLAPSQSASQAALRCHDMSSETPAAILSKYFTEPTLAAPRVEAAKLQDTPFTAPVEPTSNPPRVTMGQLTGGRGAHPGYGSSSDQCLPFTTPTPASTASLPSSFSRVDRGYVPDRPVSPRILDHDSASLHTDSQLSWLAGPPSPALSHAPALAHSDILGHSLLIGDVPPSGRSSSKHKSAPFRQHGRRRVDLSRRPYSPASPSHADLPKTEARRTRPISETDSYMDLVFSDSVVAEQHAEPFTYPGFSAHSASYDGVTDRPGDPRSFTAMSNLSSDSLGFDDIFLADYQNAPALTYLGEMDGTPVDQNGCECGSSDLIYPSRWRQQNTHDTTALHAWHYVGIGEDFPVSSPHISEVADTAEVPSFDISDADRSSGYLAWRRPFDDDAGVISDFERDVVDTTTGFDGGATIMEVEPVEFEVDDPVSESELECSVLDSLQRFSQGRALLCGILDVGAAPVNSSSGAELAKAEVDVVRSLKGHWQPQRF</sequence>
<feature type="region of interest" description="Disordered" evidence="1">
    <location>
        <begin position="1"/>
        <end position="30"/>
    </location>
</feature>
<accession>A0A060SNP2</accession>
<dbReference type="HOGENOM" id="CLU_373030_0_0_1"/>
<dbReference type="Proteomes" id="UP000029665">
    <property type="component" value="Unassembled WGS sequence"/>
</dbReference>
<proteinExistence type="predicted"/>
<organism evidence="2 3">
    <name type="scientific">Pycnoporus cinnabarinus</name>
    <name type="common">Cinnabar-red polypore</name>
    <name type="synonym">Trametes cinnabarina</name>
    <dbReference type="NCBI Taxonomy" id="5643"/>
    <lineage>
        <taxon>Eukaryota</taxon>
        <taxon>Fungi</taxon>
        <taxon>Dikarya</taxon>
        <taxon>Basidiomycota</taxon>
        <taxon>Agaricomycotina</taxon>
        <taxon>Agaricomycetes</taxon>
        <taxon>Polyporales</taxon>
        <taxon>Polyporaceae</taxon>
        <taxon>Trametes</taxon>
    </lineage>
</organism>
<keyword evidence="3" id="KW-1185">Reference proteome</keyword>
<feature type="region of interest" description="Disordered" evidence="1">
    <location>
        <begin position="75"/>
        <end position="183"/>
    </location>
</feature>
<feature type="compositionally biased region" description="Low complexity" evidence="1">
    <location>
        <begin position="258"/>
        <end position="272"/>
    </location>
</feature>
<dbReference type="STRING" id="5643.A0A060SNP2"/>
<evidence type="ECO:0000256" key="1">
    <source>
        <dbReference type="SAM" id="MobiDB-lite"/>
    </source>
</evidence>
<feature type="region of interest" description="Disordered" evidence="1">
    <location>
        <begin position="423"/>
        <end position="477"/>
    </location>
</feature>
<evidence type="ECO:0000313" key="3">
    <source>
        <dbReference type="Proteomes" id="UP000029665"/>
    </source>
</evidence>